<keyword evidence="3" id="KW-1185">Reference proteome</keyword>
<evidence type="ECO:0000313" key="2">
    <source>
        <dbReference type="EMBL" id="AQQ14240.1"/>
    </source>
</evidence>
<organism evidence="2 3">
    <name type="scientific">Corynebacterium glaucum</name>
    <dbReference type="NCBI Taxonomy" id="187491"/>
    <lineage>
        <taxon>Bacteria</taxon>
        <taxon>Bacillati</taxon>
        <taxon>Actinomycetota</taxon>
        <taxon>Actinomycetes</taxon>
        <taxon>Mycobacteriales</taxon>
        <taxon>Corynebacteriaceae</taxon>
        <taxon>Corynebacterium</taxon>
    </lineage>
</organism>
<reference evidence="2 3" key="1">
    <citation type="submission" date="2016-12" db="EMBL/GenBank/DDBJ databases">
        <authorList>
            <person name="Song W.-J."/>
            <person name="Kurnit D.M."/>
        </authorList>
    </citation>
    <scope>NUCLEOTIDE SEQUENCE [LARGE SCALE GENOMIC DNA]</scope>
    <source>
        <strain evidence="2 3">DSM 30827</strain>
    </source>
</reference>
<dbReference type="Proteomes" id="UP000217209">
    <property type="component" value="Chromosome"/>
</dbReference>
<evidence type="ECO:0008006" key="4">
    <source>
        <dbReference type="Google" id="ProtNLM"/>
    </source>
</evidence>
<proteinExistence type="predicted"/>
<evidence type="ECO:0000256" key="1">
    <source>
        <dbReference type="SAM" id="MobiDB-lite"/>
    </source>
</evidence>
<accession>A0A1Q2HTV1</accession>
<evidence type="ECO:0000313" key="3">
    <source>
        <dbReference type="Proteomes" id="UP000217209"/>
    </source>
</evidence>
<dbReference type="EMBL" id="CP019688">
    <property type="protein sequence ID" value="AQQ14240.1"/>
    <property type="molecule type" value="Genomic_DNA"/>
</dbReference>
<dbReference type="AlphaFoldDB" id="A0A1Q2HTV1"/>
<protein>
    <recommendedName>
        <fullName evidence="4">MinD-like ATPase involved in chromosome partitioning or flagellar assembly</fullName>
    </recommendedName>
</protein>
<sequence length="262" mass="27960">MGLSSLLAVPRRLVWSNAVAQSQRKSPQDTDRPAIIAVASLSEQMLTTPTTAVVANVLSAAIRLPVVAIDADGLNQPLRGPLGAGDGGDLEGLTTLPGWGLRRTTIETHADTAGSTVLLSTSRRFPQPLEPETLLSAVRRAAHRWPVAVIDLPFTCGSDVIATGTSMATHVLLLADKFHTDHAWLYQRGHHLSDAARQGRVSVVKVGATPSDSDAPDTLTLPSPKASTTARDRVTLPTDPVAVIQYNRLLTRLYPEQRPGVK</sequence>
<name>A0A1Q2HTV1_9CORY</name>
<feature type="region of interest" description="Disordered" evidence="1">
    <location>
        <begin position="208"/>
        <end position="231"/>
    </location>
</feature>
<dbReference type="KEGG" id="cgv:CGLAU_01245"/>
<gene>
    <name evidence="2" type="ORF">CGLAU_01245</name>
</gene>